<dbReference type="HOGENOM" id="CLU_3278897_0_0_6"/>
<gene>
    <name evidence="1" type="ORF">XBKQ1_2110002</name>
</gene>
<name>A0A077PFG6_XENBV</name>
<sequence length="41" mass="5003">MVTNLQLIFLEYLKVNVLEKKSLLIFMNKNQERHYILNTIH</sequence>
<reference evidence="1" key="1">
    <citation type="submission" date="2013-07" db="EMBL/GenBank/DDBJ databases">
        <title>Sub-species coevolution in mutualistic symbiosis.</title>
        <authorList>
            <person name="Murfin K."/>
            <person name="Klassen J."/>
            <person name="Lee M."/>
            <person name="Forst S."/>
            <person name="Stock P."/>
            <person name="Goodrich-Blair H."/>
        </authorList>
    </citation>
    <scope>NUCLEOTIDE SEQUENCE [LARGE SCALE GENOMIC DNA]</scope>
    <source>
        <strain evidence="1">Kraussei Quebec</strain>
    </source>
</reference>
<dbReference type="AlphaFoldDB" id="A0A077PFG6"/>
<keyword evidence="2" id="KW-1185">Reference proteome</keyword>
<accession>A0A077PFG6</accession>
<evidence type="ECO:0000313" key="2">
    <source>
        <dbReference type="Proteomes" id="UP000028500"/>
    </source>
</evidence>
<organism evidence="1 2">
    <name type="scientific">Xenorhabdus bovienii str. kraussei Quebec</name>
    <dbReference type="NCBI Taxonomy" id="1398203"/>
    <lineage>
        <taxon>Bacteria</taxon>
        <taxon>Pseudomonadati</taxon>
        <taxon>Pseudomonadota</taxon>
        <taxon>Gammaproteobacteria</taxon>
        <taxon>Enterobacterales</taxon>
        <taxon>Morganellaceae</taxon>
        <taxon>Xenorhabdus</taxon>
    </lineage>
</organism>
<protein>
    <submittedName>
        <fullName evidence="1">Uncharacterized protein</fullName>
    </submittedName>
</protein>
<dbReference type="Proteomes" id="UP000028500">
    <property type="component" value="Unassembled WGS sequence"/>
</dbReference>
<dbReference type="EMBL" id="CBSY010000126">
    <property type="protein sequence ID" value="CDH19416.1"/>
    <property type="molecule type" value="Genomic_DNA"/>
</dbReference>
<proteinExistence type="predicted"/>
<comment type="caution">
    <text evidence="1">The sequence shown here is derived from an EMBL/GenBank/DDBJ whole genome shotgun (WGS) entry which is preliminary data.</text>
</comment>
<evidence type="ECO:0000313" key="1">
    <source>
        <dbReference type="EMBL" id="CDH19416.1"/>
    </source>
</evidence>